<keyword evidence="3" id="KW-1185">Reference proteome</keyword>
<dbReference type="EMBL" id="OU015568">
    <property type="protein sequence ID" value="CAG5085171.1"/>
    <property type="molecule type" value="Genomic_DNA"/>
</dbReference>
<proteinExistence type="predicted"/>
<accession>A0ABN7RWP4</accession>
<sequence length="154" mass="17883">MMLLKKLLLFLLILMIKAETVFYDTAQKLDWYVNITEFPDHIQAQLEDKRSVRGFSRYPNPRPSEQKIQVRKFVQMKQLINFMLGAKAMGQYDKFCGYGCWCFPDGSTDIMVGKGPALDPIDRTCFHLRQCYKCLEMEGCDYKDTRLGPTGQSD</sequence>
<organism evidence="2 3">
    <name type="scientific">Oikopleura dioica</name>
    <name type="common">Tunicate</name>
    <dbReference type="NCBI Taxonomy" id="34765"/>
    <lineage>
        <taxon>Eukaryota</taxon>
        <taxon>Metazoa</taxon>
        <taxon>Chordata</taxon>
        <taxon>Tunicata</taxon>
        <taxon>Appendicularia</taxon>
        <taxon>Copelata</taxon>
        <taxon>Oikopleuridae</taxon>
        <taxon>Oikopleura</taxon>
    </lineage>
</organism>
<evidence type="ECO:0000313" key="2">
    <source>
        <dbReference type="EMBL" id="CAG5085171.1"/>
    </source>
</evidence>
<evidence type="ECO:0000256" key="1">
    <source>
        <dbReference type="SAM" id="SignalP"/>
    </source>
</evidence>
<protein>
    <submittedName>
        <fullName evidence="2">Oidioi.mRNA.OKI2018_I69.PAR.g10828.t1.cds</fullName>
    </submittedName>
</protein>
<feature type="signal peptide" evidence="1">
    <location>
        <begin position="1"/>
        <end position="18"/>
    </location>
</feature>
<evidence type="ECO:0000313" key="3">
    <source>
        <dbReference type="Proteomes" id="UP001158576"/>
    </source>
</evidence>
<reference evidence="2 3" key="1">
    <citation type="submission" date="2021-04" db="EMBL/GenBank/DDBJ databases">
        <authorList>
            <person name="Bliznina A."/>
        </authorList>
    </citation>
    <scope>NUCLEOTIDE SEQUENCE [LARGE SCALE GENOMIC DNA]</scope>
</reference>
<dbReference type="Proteomes" id="UP001158576">
    <property type="component" value="Chromosome PAR"/>
</dbReference>
<feature type="chain" id="PRO_5046098043" evidence="1">
    <location>
        <begin position="19"/>
        <end position="154"/>
    </location>
</feature>
<keyword evidence="1" id="KW-0732">Signal</keyword>
<gene>
    <name evidence="2" type="ORF">OKIOD_LOCUS2386</name>
</gene>
<dbReference type="SUPFAM" id="SSF48619">
    <property type="entry name" value="Phospholipase A2, PLA2"/>
    <property type="match status" value="1"/>
</dbReference>
<dbReference type="Gene3D" id="1.20.90.10">
    <property type="entry name" value="Phospholipase A2 domain"/>
    <property type="match status" value="1"/>
</dbReference>
<dbReference type="InterPro" id="IPR036444">
    <property type="entry name" value="PLipase_A2_dom_sf"/>
</dbReference>
<name>A0ABN7RWP4_OIKDI</name>